<organism evidence="1">
    <name type="scientific">uncultured Caudovirales phage</name>
    <dbReference type="NCBI Taxonomy" id="2100421"/>
    <lineage>
        <taxon>Viruses</taxon>
        <taxon>Duplodnaviria</taxon>
        <taxon>Heunggongvirae</taxon>
        <taxon>Uroviricota</taxon>
        <taxon>Caudoviricetes</taxon>
        <taxon>Peduoviridae</taxon>
        <taxon>Maltschvirus</taxon>
        <taxon>Maltschvirus maltsch</taxon>
    </lineage>
</organism>
<gene>
    <name evidence="1" type="ORF">UFOVP84_93</name>
</gene>
<proteinExistence type="predicted"/>
<evidence type="ECO:0000313" key="1">
    <source>
        <dbReference type="EMBL" id="CAB4127250.1"/>
    </source>
</evidence>
<name>A0A6J5L3Z1_9CAUD</name>
<protein>
    <submittedName>
        <fullName evidence="1">Uncharacterized protein</fullName>
    </submittedName>
</protein>
<reference evidence="1" key="1">
    <citation type="submission" date="2020-04" db="EMBL/GenBank/DDBJ databases">
        <authorList>
            <person name="Chiriac C."/>
            <person name="Salcher M."/>
            <person name="Ghai R."/>
            <person name="Kavagutti S V."/>
        </authorList>
    </citation>
    <scope>NUCLEOTIDE SEQUENCE</scope>
</reference>
<dbReference type="EMBL" id="LR796208">
    <property type="protein sequence ID" value="CAB4127250.1"/>
    <property type="molecule type" value="Genomic_DNA"/>
</dbReference>
<sequence>MNIQNLSKQKLLEDAALQVNIRIQGWIAGKVYVDGNVIYAKLNKDSNPIIGVRVSEKIDTGVYPKHLEFTVANDRLIPTIPMRALCDTLG</sequence>
<accession>A0A6J5L3Z1</accession>